<name>A0AAV0UWV6_HYABA</name>
<comment type="caution">
    <text evidence="2">The sequence shown here is derived from an EMBL/GenBank/DDBJ whole genome shotgun (WGS) entry which is preliminary data.</text>
</comment>
<keyword evidence="1" id="KW-0472">Membrane</keyword>
<dbReference type="Proteomes" id="UP001162031">
    <property type="component" value="Unassembled WGS sequence"/>
</dbReference>
<evidence type="ECO:0000313" key="3">
    <source>
        <dbReference type="Proteomes" id="UP001162031"/>
    </source>
</evidence>
<dbReference type="EMBL" id="CANTFL010001449">
    <property type="protein sequence ID" value="CAI5741344.1"/>
    <property type="molecule type" value="Genomic_DNA"/>
</dbReference>
<protein>
    <submittedName>
        <fullName evidence="2">Uncharacterized protein</fullName>
    </submittedName>
</protein>
<keyword evidence="1" id="KW-1133">Transmembrane helix</keyword>
<accession>A0AAV0UWV6</accession>
<reference evidence="2" key="1">
    <citation type="submission" date="2022-12" db="EMBL/GenBank/DDBJ databases">
        <authorList>
            <person name="Webb A."/>
        </authorList>
    </citation>
    <scope>NUCLEOTIDE SEQUENCE</scope>
    <source>
        <strain evidence="2">Hp1</strain>
    </source>
</reference>
<proteinExistence type="predicted"/>
<sequence length="349" mass="36803">MSGALTQTAPYSDVQVPLRVAMDFVYTTDSLCRFARDFANSSDALATSLLPIDSGAFRGRLQLTTAAHGTGCALYVVVKGEMTTATATADGTDVYGVARAVHQHVTEFLSGKGLSTVALARASVALNDDKRLQVSMATGGTTAEHTSVLTVQKGACTDLLDALEAGADVLLPTHVQTSALEVTRVDAAGDAEECLVSVDVDALAPQLGADADAFQLLKAVDETIDSFFARQSTPVTLTSATVQLHLKLDDASGVLDVAQKTESVDAHGPTSVTLNAPSYNEALGIFALLAALAVVMIGVVALRKRNDRCSRERYERANRSAQIRRVSIRMSRCDQDAGHECEGEEDGLL</sequence>
<keyword evidence="1" id="KW-0812">Transmembrane</keyword>
<feature type="transmembrane region" description="Helical" evidence="1">
    <location>
        <begin position="282"/>
        <end position="302"/>
    </location>
</feature>
<evidence type="ECO:0000256" key="1">
    <source>
        <dbReference type="SAM" id="Phobius"/>
    </source>
</evidence>
<evidence type="ECO:0000313" key="2">
    <source>
        <dbReference type="EMBL" id="CAI5741344.1"/>
    </source>
</evidence>
<keyword evidence="3" id="KW-1185">Reference proteome</keyword>
<dbReference type="AlphaFoldDB" id="A0AAV0UWV6"/>
<organism evidence="2 3">
    <name type="scientific">Hyaloperonospora brassicae</name>
    <name type="common">Brassica downy mildew</name>
    <name type="synonym">Peronospora brassicae</name>
    <dbReference type="NCBI Taxonomy" id="162125"/>
    <lineage>
        <taxon>Eukaryota</taxon>
        <taxon>Sar</taxon>
        <taxon>Stramenopiles</taxon>
        <taxon>Oomycota</taxon>
        <taxon>Peronosporomycetes</taxon>
        <taxon>Peronosporales</taxon>
        <taxon>Peronosporaceae</taxon>
        <taxon>Hyaloperonospora</taxon>
    </lineage>
</organism>
<gene>
    <name evidence="2" type="ORF">HBR001_LOCUS8442</name>
</gene>